<name>A0A1E4T2V7_9ASCO</name>
<dbReference type="EMBL" id="KV453851">
    <property type="protein sequence ID" value="ODV86074.1"/>
    <property type="molecule type" value="Genomic_DNA"/>
</dbReference>
<protein>
    <submittedName>
        <fullName evidence="1">Uncharacterized protein</fullName>
    </submittedName>
</protein>
<proteinExistence type="predicted"/>
<keyword evidence="2" id="KW-1185">Reference proteome</keyword>
<organism evidence="1 2">
    <name type="scientific">[Candida] arabinofermentans NRRL YB-2248</name>
    <dbReference type="NCBI Taxonomy" id="983967"/>
    <lineage>
        <taxon>Eukaryota</taxon>
        <taxon>Fungi</taxon>
        <taxon>Dikarya</taxon>
        <taxon>Ascomycota</taxon>
        <taxon>Saccharomycotina</taxon>
        <taxon>Pichiomycetes</taxon>
        <taxon>Pichiales</taxon>
        <taxon>Pichiaceae</taxon>
        <taxon>Ogataea</taxon>
        <taxon>Ogataea/Candida clade</taxon>
    </lineage>
</organism>
<sequence length="85" mass="10284">MRCYIPISESSLQKSPFNKYKRYAVIEMIWVVENKTSIIPQHWKPKKVIWLKMYEAIERNIKASRYKVTCKEEQCLQSNKPKTFK</sequence>
<evidence type="ECO:0000313" key="1">
    <source>
        <dbReference type="EMBL" id="ODV86074.1"/>
    </source>
</evidence>
<gene>
    <name evidence="1" type="ORF">CANARDRAFT_149987</name>
</gene>
<reference evidence="2" key="1">
    <citation type="submission" date="2016-04" db="EMBL/GenBank/DDBJ databases">
        <title>Comparative genomics of biotechnologically important yeasts.</title>
        <authorList>
            <consortium name="DOE Joint Genome Institute"/>
            <person name="Riley R."/>
            <person name="Haridas S."/>
            <person name="Wolfe K.H."/>
            <person name="Lopes M.R."/>
            <person name="Hittinger C.T."/>
            <person name="Goker M."/>
            <person name="Salamov A."/>
            <person name="Wisecaver J."/>
            <person name="Long T.M."/>
            <person name="Aerts A.L."/>
            <person name="Barry K."/>
            <person name="Choi C."/>
            <person name="Clum A."/>
            <person name="Coughlan A.Y."/>
            <person name="Deshpande S."/>
            <person name="Douglass A.P."/>
            <person name="Hanson S.J."/>
            <person name="Klenk H.-P."/>
            <person name="Labutti K."/>
            <person name="Lapidus A."/>
            <person name="Lindquist E."/>
            <person name="Lipzen A."/>
            <person name="Meier-Kolthoff J.P."/>
            <person name="Ohm R.A."/>
            <person name="Otillar R.P."/>
            <person name="Pangilinan J."/>
            <person name="Peng Y."/>
            <person name="Rokas A."/>
            <person name="Rosa C.A."/>
            <person name="Scheuner C."/>
            <person name="Sibirny A.A."/>
            <person name="Slot J.C."/>
            <person name="Stielow J.B."/>
            <person name="Sun H."/>
            <person name="Kurtzman C.P."/>
            <person name="Blackwell M."/>
            <person name="Grigoriev I.V."/>
            <person name="Jeffries T.W."/>
        </authorList>
    </citation>
    <scope>NUCLEOTIDE SEQUENCE [LARGE SCALE GENOMIC DNA]</scope>
    <source>
        <strain evidence="2">NRRL YB-2248</strain>
    </source>
</reference>
<evidence type="ECO:0000313" key="2">
    <source>
        <dbReference type="Proteomes" id="UP000094801"/>
    </source>
</evidence>
<dbReference type="Proteomes" id="UP000094801">
    <property type="component" value="Unassembled WGS sequence"/>
</dbReference>
<accession>A0A1E4T2V7</accession>
<dbReference type="AlphaFoldDB" id="A0A1E4T2V7"/>